<reference evidence="3 4" key="2">
    <citation type="submission" date="2019-02" db="EMBL/GenBank/DDBJ databases">
        <title>Draft Genome Sequences of Six Type Strains of the Genus Massilia.</title>
        <authorList>
            <person name="Miess H."/>
            <person name="Frediansyhah A."/>
            <person name="Gross H."/>
        </authorList>
    </citation>
    <scope>NUCLEOTIDE SEQUENCE [LARGE SCALE GENOMIC DNA]</scope>
    <source>
        <strain evidence="3 4">DSM 17472</strain>
    </source>
</reference>
<feature type="region of interest" description="Disordered" evidence="1">
    <location>
        <begin position="180"/>
        <end position="218"/>
    </location>
</feature>
<feature type="compositionally biased region" description="Basic and acidic residues" evidence="1">
    <location>
        <begin position="189"/>
        <end position="218"/>
    </location>
</feature>
<dbReference type="EMBL" id="CP036401">
    <property type="protein sequence ID" value="QBH99784.1"/>
    <property type="molecule type" value="Genomic_DNA"/>
</dbReference>
<sequence>MMPNHEANDQVALLRAEIAAAAARMVAQDGADYGTAKRKAARRILGDAQANSLRDALPDDAQIEEEVRQYHALFNAATQPARLLKLRLIALEVMERLAEYQPVLTGPVLNGSAGEHDDIRLQLFADSAKEVQIFLLNKNVNIEISESEHFKGPRHDPVETVSFLWHGEGVHAELYEQQDLRGARKKKNEQKAGDRPARADIDELRALIATEHPEHGNA</sequence>
<gene>
    <name evidence="3" type="ORF">EYF70_02200</name>
    <name evidence="2" type="ORF">GCM10007387_51930</name>
</gene>
<protein>
    <recommendedName>
        <fullName evidence="6">UDP-N-acetylmuramate--alanine ligase</fullName>
    </recommendedName>
</protein>
<accession>A0A411WSL4</accession>
<evidence type="ECO:0000313" key="3">
    <source>
        <dbReference type="EMBL" id="QBH99784.1"/>
    </source>
</evidence>
<reference evidence="2" key="1">
    <citation type="journal article" date="2014" name="Int. J. Syst. Evol. Microbiol.">
        <title>Complete genome sequence of Corynebacterium casei LMG S-19264T (=DSM 44701T), isolated from a smear-ripened cheese.</title>
        <authorList>
            <consortium name="US DOE Joint Genome Institute (JGI-PGF)"/>
            <person name="Walter F."/>
            <person name="Albersmeier A."/>
            <person name="Kalinowski J."/>
            <person name="Ruckert C."/>
        </authorList>
    </citation>
    <scope>NUCLEOTIDE SEQUENCE</scope>
    <source>
        <strain evidence="2">KCTC 12343</strain>
    </source>
</reference>
<reference evidence="2" key="3">
    <citation type="submission" date="2022-12" db="EMBL/GenBank/DDBJ databases">
        <authorList>
            <person name="Sun Q."/>
            <person name="Kim S."/>
        </authorList>
    </citation>
    <scope>NUCLEOTIDE SEQUENCE</scope>
    <source>
        <strain evidence="2">KCTC 12343</strain>
    </source>
</reference>
<dbReference type="OrthoDB" id="9157371at2"/>
<evidence type="ECO:0008006" key="6">
    <source>
        <dbReference type="Google" id="ProtNLM"/>
    </source>
</evidence>
<evidence type="ECO:0000313" key="5">
    <source>
        <dbReference type="Proteomes" id="UP000628442"/>
    </source>
</evidence>
<name>A0A411WSL4_9BURK</name>
<dbReference type="EMBL" id="BMWV01000016">
    <property type="protein sequence ID" value="GGY63033.1"/>
    <property type="molecule type" value="Genomic_DNA"/>
</dbReference>
<dbReference type="Proteomes" id="UP000292307">
    <property type="component" value="Chromosome"/>
</dbReference>
<evidence type="ECO:0000256" key="1">
    <source>
        <dbReference type="SAM" id="MobiDB-lite"/>
    </source>
</evidence>
<evidence type="ECO:0000313" key="2">
    <source>
        <dbReference type="EMBL" id="GGY63033.1"/>
    </source>
</evidence>
<keyword evidence="4" id="KW-1185">Reference proteome</keyword>
<organism evidence="2 5">
    <name type="scientific">Pseudoduganella albidiflava</name>
    <dbReference type="NCBI Taxonomy" id="321983"/>
    <lineage>
        <taxon>Bacteria</taxon>
        <taxon>Pseudomonadati</taxon>
        <taxon>Pseudomonadota</taxon>
        <taxon>Betaproteobacteria</taxon>
        <taxon>Burkholderiales</taxon>
        <taxon>Oxalobacteraceae</taxon>
        <taxon>Telluria group</taxon>
        <taxon>Pseudoduganella</taxon>
    </lineage>
</organism>
<dbReference type="AlphaFoldDB" id="A0A411WSL4"/>
<dbReference type="RefSeq" id="WP_131143935.1">
    <property type="nucleotide sequence ID" value="NZ_BMWV01000016.1"/>
</dbReference>
<proteinExistence type="predicted"/>
<evidence type="ECO:0000313" key="4">
    <source>
        <dbReference type="Proteomes" id="UP000292307"/>
    </source>
</evidence>
<dbReference type="Proteomes" id="UP000628442">
    <property type="component" value="Unassembled WGS sequence"/>
</dbReference>